<name>A0ABS5VII8_9MICO</name>
<protein>
    <submittedName>
        <fullName evidence="2">Uncharacterized protein</fullName>
    </submittedName>
</protein>
<keyword evidence="3" id="KW-1185">Reference proteome</keyword>
<keyword evidence="1" id="KW-0472">Membrane</keyword>
<feature type="transmembrane region" description="Helical" evidence="1">
    <location>
        <begin position="52"/>
        <end position="74"/>
    </location>
</feature>
<keyword evidence="1" id="KW-1133">Transmembrane helix</keyword>
<keyword evidence="1" id="KW-0812">Transmembrane</keyword>
<feature type="transmembrane region" description="Helical" evidence="1">
    <location>
        <begin position="12"/>
        <end position="40"/>
    </location>
</feature>
<evidence type="ECO:0000313" key="2">
    <source>
        <dbReference type="EMBL" id="MBT1587837.1"/>
    </source>
</evidence>
<dbReference type="RefSeq" id="WP_214530378.1">
    <property type="nucleotide sequence ID" value="NZ_JAHEWN010000010.1"/>
</dbReference>
<dbReference type="Proteomes" id="UP001519641">
    <property type="component" value="Unassembled WGS sequence"/>
</dbReference>
<evidence type="ECO:0000256" key="1">
    <source>
        <dbReference type="SAM" id="Phobius"/>
    </source>
</evidence>
<organism evidence="2 3">
    <name type="scientific">Curtobacterium aurantiacum</name>
    <dbReference type="NCBI Taxonomy" id="3236919"/>
    <lineage>
        <taxon>Bacteria</taxon>
        <taxon>Bacillati</taxon>
        <taxon>Actinomycetota</taxon>
        <taxon>Actinomycetes</taxon>
        <taxon>Micrococcales</taxon>
        <taxon>Microbacteriaceae</taxon>
        <taxon>Curtobacterium</taxon>
    </lineage>
</organism>
<proteinExistence type="predicted"/>
<comment type="caution">
    <text evidence="2">The sequence shown here is derived from an EMBL/GenBank/DDBJ whole genome shotgun (WGS) entry which is preliminary data.</text>
</comment>
<dbReference type="EMBL" id="JAHEWS010000010">
    <property type="protein sequence ID" value="MBT1587837.1"/>
    <property type="molecule type" value="Genomic_DNA"/>
</dbReference>
<gene>
    <name evidence="2" type="ORF">KK097_08410</name>
</gene>
<reference evidence="2 3" key="1">
    <citation type="submission" date="2021-05" db="EMBL/GenBank/DDBJ databases">
        <title>Whole genome sequence of Curtobacterium flaccumfaciens pv. flaccumfaciens strain CFBP 8819.</title>
        <authorList>
            <person name="Osdaghi E."/>
            <person name="Taghouti G."/>
            <person name="Portier P."/>
            <person name="Fazliarab A."/>
            <person name="Taghavi S.M."/>
            <person name="Briand M."/>
            <person name="Le-Saux M."/>
            <person name="Jacques M.-A."/>
        </authorList>
    </citation>
    <scope>NUCLEOTIDE SEQUENCE [LARGE SCALE GENOMIC DNA]</scope>
    <source>
        <strain evidence="2 3">CFBP 8819</strain>
    </source>
</reference>
<sequence length="87" mass="9093">MVNAPGTAPHRGAVILLTVLVTVSWVATVVLPLLVLRLLLGIEAPTDRVIPILLGWFATPALAAVGLTVGLVILRRSRGTGAPRRSP</sequence>
<evidence type="ECO:0000313" key="3">
    <source>
        <dbReference type="Proteomes" id="UP001519641"/>
    </source>
</evidence>
<accession>A0ABS5VII8</accession>